<organism evidence="6 7">
    <name type="scientific">Actinomortierella ambigua</name>
    <dbReference type="NCBI Taxonomy" id="1343610"/>
    <lineage>
        <taxon>Eukaryota</taxon>
        <taxon>Fungi</taxon>
        <taxon>Fungi incertae sedis</taxon>
        <taxon>Mucoromycota</taxon>
        <taxon>Mortierellomycotina</taxon>
        <taxon>Mortierellomycetes</taxon>
        <taxon>Mortierellales</taxon>
        <taxon>Mortierellaceae</taxon>
        <taxon>Actinomortierella</taxon>
    </lineage>
</organism>
<reference evidence="6" key="1">
    <citation type="journal article" date="2020" name="Fungal Divers.">
        <title>Resolving the Mortierellaceae phylogeny through synthesis of multi-gene phylogenetics and phylogenomics.</title>
        <authorList>
            <person name="Vandepol N."/>
            <person name="Liber J."/>
            <person name="Desiro A."/>
            <person name="Na H."/>
            <person name="Kennedy M."/>
            <person name="Barry K."/>
            <person name="Grigoriev I.V."/>
            <person name="Miller A.N."/>
            <person name="O'Donnell K."/>
            <person name="Stajich J.E."/>
            <person name="Bonito G."/>
        </authorList>
    </citation>
    <scope>NUCLEOTIDE SEQUENCE</scope>
    <source>
        <strain evidence="6">BC1065</strain>
    </source>
</reference>
<dbReference type="Pfam" id="PF02144">
    <property type="entry name" value="Rad1"/>
    <property type="match status" value="1"/>
</dbReference>
<evidence type="ECO:0000256" key="5">
    <source>
        <dbReference type="ARBA" id="ARBA00023242"/>
    </source>
</evidence>
<evidence type="ECO:0000256" key="4">
    <source>
        <dbReference type="ARBA" id="ARBA00023204"/>
    </source>
</evidence>
<dbReference type="AlphaFoldDB" id="A0A9P6Q0V1"/>
<dbReference type="PANTHER" id="PTHR10870">
    <property type="entry name" value="CELL CYCLE CHECKPOINT PROTEIN RAD1"/>
    <property type="match status" value="1"/>
</dbReference>
<dbReference type="PANTHER" id="PTHR10870:SF0">
    <property type="entry name" value="CELL CYCLE CHECKPOINT PROTEIN RAD1"/>
    <property type="match status" value="1"/>
</dbReference>
<sequence length="324" mass="35376">MEAFQCKFEAHLRNVKHLATAIKTVNFKDVATCRIAPGGISFVLEESRSITARSLMRASLFETYKYLNPLDDPHCTQMNELGELTHFPPGYDPEQGSIEFGIHLGTLLSCLNLFGTATGSLSGGSGGGGGGGGGAGGGGDGLDANGTYSFSTGTSVRISYDGVGSPFNIMQDSQYESICSIPTIDPEPDVDFQFIDEYASKVVMQAEWMQEALQGLDATSEKVVIRLSPNKPQLRISSLGTVENLDINFTKGEVIETFEFYHHEPVQASYNFGHIMHSLRAIQLADKVSMMMDTNNLLRIQFLISAGDNKWLFSEYIFSAIDFD</sequence>
<evidence type="ECO:0000256" key="1">
    <source>
        <dbReference type="ARBA" id="ARBA00004123"/>
    </source>
</evidence>
<comment type="caution">
    <text evidence="6">The sequence shown here is derived from an EMBL/GenBank/DDBJ whole genome shotgun (WGS) entry which is preliminary data.</text>
</comment>
<evidence type="ECO:0000256" key="2">
    <source>
        <dbReference type="ARBA" id="ARBA00010991"/>
    </source>
</evidence>
<gene>
    <name evidence="6" type="primary">RAD1</name>
    <name evidence="6" type="ORF">DFQ27_005214</name>
</gene>
<dbReference type="OrthoDB" id="337581at2759"/>
<keyword evidence="3" id="KW-0227">DNA damage</keyword>
<dbReference type="EMBL" id="JAAAJB010000369">
    <property type="protein sequence ID" value="KAG0257251.1"/>
    <property type="molecule type" value="Genomic_DNA"/>
</dbReference>
<keyword evidence="4" id="KW-0234">DNA repair</keyword>
<dbReference type="PRINTS" id="PR01245">
    <property type="entry name" value="RAD1REC1"/>
</dbReference>
<dbReference type="InterPro" id="IPR003021">
    <property type="entry name" value="Rad1_Rec1_Rad17"/>
</dbReference>
<protein>
    <submittedName>
        <fullName evidence="6">SsDNA endodeoxyribonuclease</fullName>
    </submittedName>
</protein>
<dbReference type="InterPro" id="IPR046938">
    <property type="entry name" value="DNA_clamp_sf"/>
</dbReference>
<dbReference type="GO" id="GO:0000077">
    <property type="term" value="P:DNA damage checkpoint signaling"/>
    <property type="evidence" value="ECO:0007669"/>
    <property type="project" value="InterPro"/>
</dbReference>
<dbReference type="Proteomes" id="UP000807716">
    <property type="component" value="Unassembled WGS sequence"/>
</dbReference>
<dbReference type="GO" id="GO:0030896">
    <property type="term" value="C:checkpoint clamp complex"/>
    <property type="evidence" value="ECO:0007669"/>
    <property type="project" value="TreeGrafter"/>
</dbReference>
<evidence type="ECO:0000313" key="7">
    <source>
        <dbReference type="Proteomes" id="UP000807716"/>
    </source>
</evidence>
<accession>A0A9P6Q0V1</accession>
<name>A0A9P6Q0V1_9FUNG</name>
<keyword evidence="5" id="KW-0539">Nucleus</keyword>
<evidence type="ECO:0000256" key="3">
    <source>
        <dbReference type="ARBA" id="ARBA00022763"/>
    </source>
</evidence>
<proteinExistence type="inferred from homology"/>
<dbReference type="SUPFAM" id="SSF55979">
    <property type="entry name" value="DNA clamp"/>
    <property type="match status" value="1"/>
</dbReference>
<dbReference type="Gene3D" id="3.70.10.10">
    <property type="match status" value="1"/>
</dbReference>
<comment type="similarity">
    <text evidence="2">Belongs to the rad1 family.</text>
</comment>
<dbReference type="GO" id="GO:0006281">
    <property type="term" value="P:DNA repair"/>
    <property type="evidence" value="ECO:0007669"/>
    <property type="project" value="UniProtKB-KW"/>
</dbReference>
<comment type="subcellular location">
    <subcellularLocation>
        <location evidence="1">Nucleus</location>
    </subcellularLocation>
</comment>
<evidence type="ECO:0000313" key="6">
    <source>
        <dbReference type="EMBL" id="KAG0257251.1"/>
    </source>
</evidence>
<keyword evidence="7" id="KW-1185">Reference proteome</keyword>